<name>A0A074XGL8_AURPU</name>
<sequence length="388" mass="43489">MDSSDADPRTLIKLDGSLLAHGSDLEKLFGRDPVHEQILEVVSGCAEDPAIIHYTKINFIKLATIHKAQASDIQDVQLASLLQNVSLAQSDESARLSPPHTEFENIIRDCIEQLRRLPKRKIEKKVIATYKRIIDSTGYHIPPVINKRSVDDLAGVLIAMTSDSTYEASPVTELLPPGDRFRMNVIVHLALIGGKPANSWHFSTLNYVTFSGFMKKVLDTLASGRRGQPERLGYLTHQQKERGVWLSQAAADMESLELQRDAWQVVDESNYKALMKIKDKHVFLIHEYQLGMPARIEEKANNGPKYWNTWALNEHSSLTAPPAPPAPEFLPAADGPVITPGSRIMNVLSTPRHPPQGPSKEEQQAIKKEKGKERKKRRTQLKLALRSK</sequence>
<protein>
    <submittedName>
        <fullName evidence="2">Uncharacterized protein</fullName>
    </submittedName>
</protein>
<evidence type="ECO:0000313" key="2">
    <source>
        <dbReference type="EMBL" id="KEQ82874.1"/>
    </source>
</evidence>
<dbReference type="OrthoDB" id="3884816at2759"/>
<dbReference type="HOGENOM" id="CLU_574875_0_0_1"/>
<dbReference type="Proteomes" id="UP000030706">
    <property type="component" value="Unassembled WGS sequence"/>
</dbReference>
<organism evidence="2 3">
    <name type="scientific">Aureobasidium pullulans EXF-150</name>
    <dbReference type="NCBI Taxonomy" id="1043002"/>
    <lineage>
        <taxon>Eukaryota</taxon>
        <taxon>Fungi</taxon>
        <taxon>Dikarya</taxon>
        <taxon>Ascomycota</taxon>
        <taxon>Pezizomycotina</taxon>
        <taxon>Dothideomycetes</taxon>
        <taxon>Dothideomycetidae</taxon>
        <taxon>Dothideales</taxon>
        <taxon>Saccotheciaceae</taxon>
        <taxon>Aureobasidium</taxon>
    </lineage>
</organism>
<dbReference type="RefSeq" id="XP_029759061.1">
    <property type="nucleotide sequence ID" value="XM_029907915.1"/>
</dbReference>
<dbReference type="AlphaFoldDB" id="A0A074XGL8"/>
<dbReference type="EMBL" id="KL584986">
    <property type="protein sequence ID" value="KEQ82874.1"/>
    <property type="molecule type" value="Genomic_DNA"/>
</dbReference>
<feature type="compositionally biased region" description="Basic residues" evidence="1">
    <location>
        <begin position="373"/>
        <end position="388"/>
    </location>
</feature>
<evidence type="ECO:0000313" key="3">
    <source>
        <dbReference type="Proteomes" id="UP000030706"/>
    </source>
</evidence>
<evidence type="ECO:0000256" key="1">
    <source>
        <dbReference type="SAM" id="MobiDB-lite"/>
    </source>
</evidence>
<accession>A0A074XGL8</accession>
<gene>
    <name evidence="2" type="ORF">M438DRAFT_366850</name>
</gene>
<keyword evidence="3" id="KW-1185">Reference proteome</keyword>
<feature type="region of interest" description="Disordered" evidence="1">
    <location>
        <begin position="345"/>
        <end position="388"/>
    </location>
</feature>
<feature type="compositionally biased region" description="Basic and acidic residues" evidence="1">
    <location>
        <begin position="359"/>
        <end position="372"/>
    </location>
</feature>
<dbReference type="GeneID" id="40750221"/>
<reference evidence="2 3" key="1">
    <citation type="journal article" date="2014" name="BMC Genomics">
        <title>Genome sequencing of four Aureobasidium pullulans varieties: biotechnological potential, stress tolerance, and description of new species.</title>
        <authorList>
            <person name="Gostin Ar C."/>
            <person name="Ohm R.A."/>
            <person name="Kogej T."/>
            <person name="Sonjak S."/>
            <person name="Turk M."/>
            <person name="Zajc J."/>
            <person name="Zalar P."/>
            <person name="Grube M."/>
            <person name="Sun H."/>
            <person name="Han J."/>
            <person name="Sharma A."/>
            <person name="Chiniquy J."/>
            <person name="Ngan C.Y."/>
            <person name="Lipzen A."/>
            <person name="Barry K."/>
            <person name="Grigoriev I.V."/>
            <person name="Gunde-Cimerman N."/>
        </authorList>
    </citation>
    <scope>NUCLEOTIDE SEQUENCE [LARGE SCALE GENOMIC DNA]</scope>
    <source>
        <strain evidence="2 3">EXF-150</strain>
    </source>
</reference>
<proteinExistence type="predicted"/>